<dbReference type="Proteomes" id="UP000076519">
    <property type="component" value="Unassembled WGS sequence"/>
</dbReference>
<evidence type="ECO:0000313" key="2">
    <source>
        <dbReference type="Proteomes" id="UP000076519"/>
    </source>
</evidence>
<organism evidence="1 2">
    <name type="scientific">Lactococcus lactis subsp. cremoris</name>
    <name type="common">Streptococcus cremoris</name>
    <dbReference type="NCBI Taxonomy" id="1359"/>
    <lineage>
        <taxon>Bacteria</taxon>
        <taxon>Bacillati</taxon>
        <taxon>Bacillota</taxon>
        <taxon>Bacilli</taxon>
        <taxon>Lactobacillales</taxon>
        <taxon>Streptococcaceae</taxon>
        <taxon>Lactococcus</taxon>
    </lineage>
</organism>
<sequence length="39" mass="4488">MQSVFLIKETEECSLNEAIDTVLTDEAEFEKDYVTFNKG</sequence>
<name>A0A166IRV7_LACLC</name>
<dbReference type="AlphaFoldDB" id="A0A166IRV7"/>
<accession>A0A166IRV7</accession>
<reference evidence="1 2" key="1">
    <citation type="submission" date="2015-08" db="EMBL/GenBank/DDBJ databases">
        <title>Draft Genome Sequences of 11 Lactococcus lactis subspecies cremoris strains.</title>
        <authorList>
            <person name="Wels M."/>
            <person name="Backus L."/>
            <person name="Boekhorst J."/>
            <person name="Dijkstra A."/>
            <person name="Beerthuizen M."/>
            <person name="Siezen R."/>
            <person name="Bachmann H."/>
            <person name="Van Hijum S."/>
        </authorList>
    </citation>
    <scope>NUCLEOTIDE SEQUENCE [LARGE SCALE GENOMIC DNA]</scope>
    <source>
        <strain evidence="1 2">KW10</strain>
    </source>
</reference>
<evidence type="ECO:0000313" key="1">
    <source>
        <dbReference type="EMBL" id="KZK04792.1"/>
    </source>
</evidence>
<protein>
    <submittedName>
        <fullName evidence="1">Uncharacterized protein</fullName>
    </submittedName>
</protein>
<gene>
    <name evidence="1" type="ORF">AB996_2278</name>
</gene>
<comment type="caution">
    <text evidence="1">The sequence shown here is derived from an EMBL/GenBank/DDBJ whole genome shotgun (WGS) entry which is preliminary data.</text>
</comment>
<dbReference type="EMBL" id="LIYF01000046">
    <property type="protein sequence ID" value="KZK04792.1"/>
    <property type="molecule type" value="Genomic_DNA"/>
</dbReference>
<proteinExistence type="predicted"/>
<dbReference type="PATRIC" id="fig|1359.32.peg.944"/>